<feature type="compositionally biased region" description="Basic residues" evidence="1">
    <location>
        <begin position="56"/>
        <end position="82"/>
    </location>
</feature>
<accession>A0ABQ9YPK0</accession>
<comment type="caution">
    <text evidence="3">The sequence shown here is derived from an EMBL/GenBank/DDBJ whole genome shotgun (WGS) entry which is preliminary data.</text>
</comment>
<name>A0ABQ9YPK0_9CRUS</name>
<evidence type="ECO:0000313" key="3">
    <source>
        <dbReference type="EMBL" id="KAK4002549.1"/>
    </source>
</evidence>
<dbReference type="EMBL" id="JAOYFB010000001">
    <property type="protein sequence ID" value="KAK4002549.1"/>
    <property type="molecule type" value="Genomic_DNA"/>
</dbReference>
<feature type="region of interest" description="Disordered" evidence="1">
    <location>
        <begin position="48"/>
        <end position="99"/>
    </location>
</feature>
<organism evidence="3 4">
    <name type="scientific">Daphnia magna</name>
    <dbReference type="NCBI Taxonomy" id="35525"/>
    <lineage>
        <taxon>Eukaryota</taxon>
        <taxon>Metazoa</taxon>
        <taxon>Ecdysozoa</taxon>
        <taxon>Arthropoda</taxon>
        <taxon>Crustacea</taxon>
        <taxon>Branchiopoda</taxon>
        <taxon>Diplostraca</taxon>
        <taxon>Cladocera</taxon>
        <taxon>Anomopoda</taxon>
        <taxon>Daphniidae</taxon>
        <taxon>Daphnia</taxon>
    </lineage>
</organism>
<dbReference type="Proteomes" id="UP001234178">
    <property type="component" value="Unassembled WGS sequence"/>
</dbReference>
<feature type="transmembrane region" description="Helical" evidence="2">
    <location>
        <begin position="103"/>
        <end position="120"/>
    </location>
</feature>
<evidence type="ECO:0000256" key="1">
    <source>
        <dbReference type="SAM" id="MobiDB-lite"/>
    </source>
</evidence>
<evidence type="ECO:0000313" key="4">
    <source>
        <dbReference type="Proteomes" id="UP001234178"/>
    </source>
</evidence>
<protein>
    <submittedName>
        <fullName evidence="3">Uncharacterized protein</fullName>
    </submittedName>
</protein>
<keyword evidence="2" id="KW-0812">Transmembrane</keyword>
<proteinExistence type="predicted"/>
<keyword evidence="2" id="KW-0472">Membrane</keyword>
<gene>
    <name evidence="3" type="ORF">OUZ56_004369</name>
</gene>
<keyword evidence="2" id="KW-1133">Transmembrane helix</keyword>
<keyword evidence="4" id="KW-1185">Reference proteome</keyword>
<reference evidence="3 4" key="1">
    <citation type="journal article" date="2023" name="Nucleic Acids Res.">
        <title>The hologenome of Daphnia magna reveals possible DNA methylation and microbiome-mediated evolution of the host genome.</title>
        <authorList>
            <person name="Chaturvedi A."/>
            <person name="Li X."/>
            <person name="Dhandapani V."/>
            <person name="Marshall H."/>
            <person name="Kissane S."/>
            <person name="Cuenca-Cambronero M."/>
            <person name="Asole G."/>
            <person name="Calvet F."/>
            <person name="Ruiz-Romero M."/>
            <person name="Marangio P."/>
            <person name="Guigo R."/>
            <person name="Rago D."/>
            <person name="Mirbahai L."/>
            <person name="Eastwood N."/>
            <person name="Colbourne J.K."/>
            <person name="Zhou J."/>
            <person name="Mallon E."/>
            <person name="Orsini L."/>
        </authorList>
    </citation>
    <scope>NUCLEOTIDE SEQUENCE [LARGE SCALE GENOMIC DNA]</scope>
    <source>
        <strain evidence="3">LRV0_1</strain>
    </source>
</reference>
<sequence length="150" mass="17435">MVETVKTVHGEEVILLLDEAEAGNTRRSDGELVGQFISSCRLAGRRVARSSPTHIHTQHARTPRQKKGEWKKRTKKKKKKKRSAGEKLEKGRNKKKKKTTQKMLYSLPFPLFFSAFQVKIGLWKGFVFSLFLPSLFFRHFAQRKRLAHDE</sequence>
<evidence type="ECO:0000256" key="2">
    <source>
        <dbReference type="SAM" id="Phobius"/>
    </source>
</evidence>